<organism evidence="16 17">
    <name type="scientific">Georgenia halotolerans</name>
    <dbReference type="NCBI Taxonomy" id="3028317"/>
    <lineage>
        <taxon>Bacteria</taxon>
        <taxon>Bacillati</taxon>
        <taxon>Actinomycetota</taxon>
        <taxon>Actinomycetes</taxon>
        <taxon>Micrococcales</taxon>
        <taxon>Bogoriellaceae</taxon>
        <taxon>Georgenia</taxon>
    </lineage>
</organism>
<feature type="non-terminal residue" evidence="16">
    <location>
        <position position="1"/>
    </location>
</feature>
<keyword evidence="4" id="KW-0028">Amino-acid biosynthesis</keyword>
<feature type="non-terminal residue" evidence="16">
    <location>
        <position position="180"/>
    </location>
</feature>
<proteinExistence type="inferred from homology"/>
<evidence type="ECO:0000256" key="6">
    <source>
        <dbReference type="ARBA" id="ARBA00022643"/>
    </source>
</evidence>
<keyword evidence="8" id="KW-0315">Glutamine amidotransferase</keyword>
<keyword evidence="6" id="KW-0288">FMN</keyword>
<accession>A0ABT5TSL7</accession>
<dbReference type="Gene3D" id="3.60.20.10">
    <property type="entry name" value="Glutamine Phosphoribosylpyrophosphate, subunit 1, domain 1"/>
    <property type="match status" value="1"/>
</dbReference>
<evidence type="ECO:0000256" key="14">
    <source>
        <dbReference type="ARBA" id="ARBA00029440"/>
    </source>
</evidence>
<evidence type="ECO:0000256" key="9">
    <source>
        <dbReference type="ARBA" id="ARBA00023002"/>
    </source>
</evidence>
<dbReference type="InterPro" id="IPR029055">
    <property type="entry name" value="Ntn_hydrolases_N"/>
</dbReference>
<keyword evidence="9" id="KW-0560">Oxidoreductase</keyword>
<evidence type="ECO:0000256" key="4">
    <source>
        <dbReference type="ARBA" id="ARBA00022605"/>
    </source>
</evidence>
<evidence type="ECO:0000259" key="15">
    <source>
        <dbReference type="Pfam" id="PF00310"/>
    </source>
</evidence>
<keyword evidence="17" id="KW-1185">Reference proteome</keyword>
<dbReference type="EMBL" id="JARACI010000225">
    <property type="protein sequence ID" value="MDD9205055.1"/>
    <property type="molecule type" value="Genomic_DNA"/>
</dbReference>
<comment type="pathway">
    <text evidence="14">Amino-acid biosynthesis.</text>
</comment>
<evidence type="ECO:0000313" key="16">
    <source>
        <dbReference type="EMBL" id="MDD9205055.1"/>
    </source>
</evidence>
<comment type="cofactor">
    <cofactor evidence="1">
        <name>FMN</name>
        <dbReference type="ChEBI" id="CHEBI:58210"/>
    </cofactor>
</comment>
<evidence type="ECO:0000256" key="8">
    <source>
        <dbReference type="ARBA" id="ARBA00022962"/>
    </source>
</evidence>
<keyword evidence="11" id="KW-0411">Iron-sulfur</keyword>
<comment type="caution">
    <text evidence="16">The sequence shown here is derived from an EMBL/GenBank/DDBJ whole genome shotgun (WGS) entry which is preliminary data.</text>
</comment>
<gene>
    <name evidence="16" type="ORF">PU560_01080</name>
</gene>
<dbReference type="InterPro" id="IPR017932">
    <property type="entry name" value="GATase_2_dom"/>
</dbReference>
<dbReference type="Proteomes" id="UP001165561">
    <property type="component" value="Unassembled WGS sequence"/>
</dbReference>
<dbReference type="InterPro" id="IPR050711">
    <property type="entry name" value="ET-N_metabolism_enzyme"/>
</dbReference>
<evidence type="ECO:0000256" key="13">
    <source>
        <dbReference type="ARBA" id="ARBA00023291"/>
    </source>
</evidence>
<evidence type="ECO:0000256" key="3">
    <source>
        <dbReference type="ARBA" id="ARBA00009716"/>
    </source>
</evidence>
<feature type="domain" description="Glutamine amidotransferase type-2" evidence="15">
    <location>
        <begin position="1"/>
        <end position="180"/>
    </location>
</feature>
<evidence type="ECO:0000256" key="5">
    <source>
        <dbReference type="ARBA" id="ARBA00022630"/>
    </source>
</evidence>
<keyword evidence="7" id="KW-0479">Metal-binding</keyword>
<dbReference type="PANTHER" id="PTHR11938:SF133">
    <property type="entry name" value="GLUTAMATE SYNTHASE (NADH)"/>
    <property type="match status" value="1"/>
</dbReference>
<comment type="similarity">
    <text evidence="3">Belongs to the glutamate synthase family.</text>
</comment>
<evidence type="ECO:0000256" key="2">
    <source>
        <dbReference type="ARBA" id="ARBA00001927"/>
    </source>
</evidence>
<protein>
    <submittedName>
        <fullName evidence="16">Glutamate synthase subunit alpha</fullName>
    </submittedName>
</protein>
<evidence type="ECO:0000256" key="1">
    <source>
        <dbReference type="ARBA" id="ARBA00001917"/>
    </source>
</evidence>
<dbReference type="SUPFAM" id="SSF56235">
    <property type="entry name" value="N-terminal nucleophile aminohydrolases (Ntn hydrolases)"/>
    <property type="match status" value="1"/>
</dbReference>
<comment type="cofactor">
    <cofactor evidence="2">
        <name>[3Fe-4S] cluster</name>
        <dbReference type="ChEBI" id="CHEBI:21137"/>
    </cofactor>
</comment>
<keyword evidence="5" id="KW-0285">Flavoprotein</keyword>
<name>A0ABT5TSL7_9MICO</name>
<keyword evidence="12" id="KW-0314">Glutamate biosynthesis</keyword>
<evidence type="ECO:0000313" key="17">
    <source>
        <dbReference type="Proteomes" id="UP001165561"/>
    </source>
</evidence>
<dbReference type="Pfam" id="PF00310">
    <property type="entry name" value="GATase_2"/>
    <property type="match status" value="1"/>
</dbReference>
<reference evidence="16" key="1">
    <citation type="submission" date="2023-02" db="EMBL/GenBank/DDBJ databases">
        <title>Georgenia sp.10Sc9-8, isolated from a soil sample collected from the Taklamakan desert.</title>
        <authorList>
            <person name="Liu S."/>
        </authorList>
    </citation>
    <scope>NUCLEOTIDE SEQUENCE</scope>
    <source>
        <strain evidence="16">10Sc9-8</strain>
    </source>
</reference>
<keyword evidence="10" id="KW-0408">Iron</keyword>
<keyword evidence="13" id="KW-0003">3Fe-4S</keyword>
<evidence type="ECO:0000256" key="10">
    <source>
        <dbReference type="ARBA" id="ARBA00023004"/>
    </source>
</evidence>
<sequence length="180" mass="19759">NTVRGNRNWMAAREGNFASETLGDLDPLRPICTPGASDSATFDEALELLHLSGRSLPHAMLMMIPEAWQNHTGMSAERRAFYEYMSTVMEPWDGPAAMTFTDGTVIGAVLDRNGLRPGRYWVTEDGLVVLASESGVLDIDPARVARKGRLEPGRMFLVDTAQGRVVDDEEIKSTLAAEHP</sequence>
<dbReference type="PANTHER" id="PTHR11938">
    <property type="entry name" value="FAD NADPH DEHYDROGENASE/OXIDOREDUCTASE"/>
    <property type="match status" value="1"/>
</dbReference>
<evidence type="ECO:0000256" key="11">
    <source>
        <dbReference type="ARBA" id="ARBA00023014"/>
    </source>
</evidence>
<evidence type="ECO:0000256" key="12">
    <source>
        <dbReference type="ARBA" id="ARBA00023164"/>
    </source>
</evidence>
<evidence type="ECO:0000256" key="7">
    <source>
        <dbReference type="ARBA" id="ARBA00022723"/>
    </source>
</evidence>